<reference evidence="3" key="1">
    <citation type="journal article" date="2019" name="Int. J. Syst. Evol. Microbiol.">
        <title>The Global Catalogue of Microorganisms (GCM) 10K type strain sequencing project: providing services to taxonomists for standard genome sequencing and annotation.</title>
        <authorList>
            <consortium name="The Broad Institute Genomics Platform"/>
            <consortium name="The Broad Institute Genome Sequencing Center for Infectious Disease"/>
            <person name="Wu L."/>
            <person name="Ma J."/>
        </authorList>
    </citation>
    <scope>NUCLEOTIDE SEQUENCE [LARGE SCALE GENOMIC DNA]</scope>
    <source>
        <strain evidence="3">JCM 17591</strain>
    </source>
</reference>
<dbReference type="InterPro" id="IPR019999">
    <property type="entry name" value="Anth_synth_I-like"/>
</dbReference>
<dbReference type="EMBL" id="BAABBW010000002">
    <property type="protein sequence ID" value="GAA4173745.1"/>
    <property type="molecule type" value="Genomic_DNA"/>
</dbReference>
<dbReference type="Proteomes" id="UP001501079">
    <property type="component" value="Unassembled WGS sequence"/>
</dbReference>
<gene>
    <name evidence="2" type="ORF">GCM10022287_16590</name>
</gene>
<comment type="caution">
    <text evidence="2">The sequence shown here is derived from an EMBL/GenBank/DDBJ whole genome shotgun (WGS) entry which is preliminary data.</text>
</comment>
<dbReference type="Gene3D" id="3.60.120.10">
    <property type="entry name" value="Anthranilate synthase"/>
    <property type="match status" value="1"/>
</dbReference>
<dbReference type="SUPFAM" id="SSF56322">
    <property type="entry name" value="ADC synthase"/>
    <property type="match status" value="1"/>
</dbReference>
<organism evidence="2 3">
    <name type="scientific">Gryllotalpicola koreensis</name>
    <dbReference type="NCBI Taxonomy" id="993086"/>
    <lineage>
        <taxon>Bacteria</taxon>
        <taxon>Bacillati</taxon>
        <taxon>Actinomycetota</taxon>
        <taxon>Actinomycetes</taxon>
        <taxon>Micrococcales</taxon>
        <taxon>Microbacteriaceae</taxon>
        <taxon>Gryllotalpicola</taxon>
    </lineage>
</organism>
<dbReference type="PANTHER" id="PTHR11236">
    <property type="entry name" value="AMINOBENZOATE/ANTHRANILATE SYNTHASE"/>
    <property type="match status" value="1"/>
</dbReference>
<feature type="domain" description="Chorismate-utilising enzyme C-terminal" evidence="1">
    <location>
        <begin position="169"/>
        <end position="422"/>
    </location>
</feature>
<dbReference type="PANTHER" id="PTHR11236:SF18">
    <property type="entry name" value="AMINODEOXYCHORISMATE SYNTHASE"/>
    <property type="match status" value="1"/>
</dbReference>
<evidence type="ECO:0000313" key="2">
    <source>
        <dbReference type="EMBL" id="GAA4173745.1"/>
    </source>
</evidence>
<evidence type="ECO:0000313" key="3">
    <source>
        <dbReference type="Proteomes" id="UP001501079"/>
    </source>
</evidence>
<sequence>MIETDAGRWVDPEAAFLALDGGSGEVVWLDSGPDAAEGMSLIGWPGAEPQRLSATAAADAEPMLAALRSVPGSSGAGLLPAWAAWLSHEFGSALLGAEAPAGDGPLATAVLLERAVVFDHARRAVRIVAEESDRGWAEATLRRLAAAPAEASAPPAASGHTPVTRAHDDARYLELIRACQARIAAGDAYQLCLTEQWSAPRPAAPTEVYRRLRRLAPSHHGGLLRLGGLELLSASPERFVEVRDGVASTRPMKGTRPRAAEPAADAALAAELRASDKEQAENLMIVDLVRNDLSQVSELGSVTVESLFAIESYRTVHQLVSTVTGRLAPGRTAVDAVAALFPAGSMTGAPKRRAVELLRGLEGMPRGAYAGAFGYLAADGSADFATTIRTIVVAGDRASFGTGGGITASSDPEAELAEMKLKAAALLAALGAQP</sequence>
<evidence type="ECO:0000259" key="1">
    <source>
        <dbReference type="Pfam" id="PF00425"/>
    </source>
</evidence>
<keyword evidence="3" id="KW-1185">Reference proteome</keyword>
<protein>
    <recommendedName>
        <fullName evidence="1">Chorismate-utilising enzyme C-terminal domain-containing protein</fullName>
    </recommendedName>
</protein>
<dbReference type="Pfam" id="PF00425">
    <property type="entry name" value="Chorismate_bind"/>
    <property type="match status" value="1"/>
</dbReference>
<dbReference type="InterPro" id="IPR005801">
    <property type="entry name" value="ADC_synthase"/>
</dbReference>
<name>A0ABP7ZYU0_9MICO</name>
<dbReference type="PRINTS" id="PR00095">
    <property type="entry name" value="ANTSNTHASEI"/>
</dbReference>
<proteinExistence type="predicted"/>
<dbReference type="InterPro" id="IPR015890">
    <property type="entry name" value="Chorismate_C"/>
</dbReference>
<accession>A0ABP7ZYU0</accession>